<feature type="transmembrane region" description="Helical" evidence="1">
    <location>
        <begin position="12"/>
        <end position="33"/>
    </location>
</feature>
<proteinExistence type="predicted"/>
<dbReference type="Proteomes" id="UP000324162">
    <property type="component" value="Unassembled WGS sequence"/>
</dbReference>
<keyword evidence="1" id="KW-0472">Membrane</keyword>
<dbReference type="EMBL" id="SEUK01000050">
    <property type="protein sequence ID" value="KAA1159886.1"/>
    <property type="molecule type" value="Genomic_DNA"/>
</dbReference>
<comment type="caution">
    <text evidence="3">The sequence shown here is derived from an EMBL/GenBank/DDBJ whole genome shotgun (WGS) entry which is preliminary data.</text>
</comment>
<protein>
    <submittedName>
        <fullName evidence="3">Uncharacterized protein</fullName>
    </submittedName>
</protein>
<dbReference type="Proteomes" id="UP000322915">
    <property type="component" value="Unassembled WGS sequence"/>
</dbReference>
<reference evidence="4 5" key="1">
    <citation type="submission" date="2019-01" db="EMBL/GenBank/DDBJ databases">
        <title>Genome sequences of marine Pseudoalteromonas species.</title>
        <authorList>
            <person name="Boraston A.B."/>
            <person name="Hehemann J.-H."/>
            <person name="Vickers C.J."/>
            <person name="Salama-Alber O."/>
            <person name="Abe K."/>
            <person name="Hettle A.J."/>
        </authorList>
    </citation>
    <scope>NUCLEOTIDE SEQUENCE [LARGE SCALE GENOMIC DNA]</scope>
    <source>
        <strain evidence="3 5">PS42</strain>
        <strain evidence="2 4">PS47</strain>
    </source>
</reference>
<evidence type="ECO:0000313" key="2">
    <source>
        <dbReference type="EMBL" id="KAA1152292.1"/>
    </source>
</evidence>
<dbReference type="EMBL" id="SEUJ01000075">
    <property type="protein sequence ID" value="KAA1152292.1"/>
    <property type="molecule type" value="Genomic_DNA"/>
</dbReference>
<evidence type="ECO:0000313" key="5">
    <source>
        <dbReference type="Proteomes" id="UP000324162"/>
    </source>
</evidence>
<sequence length="36" mass="4193">MPLKASFSLCIPRFYCSYCLVFILHLAQLFLLLSKL</sequence>
<evidence type="ECO:0000256" key="1">
    <source>
        <dbReference type="SAM" id="Phobius"/>
    </source>
</evidence>
<dbReference type="AlphaFoldDB" id="A0A833AKV8"/>
<name>A0A833AKV8_9GAMM</name>
<evidence type="ECO:0000313" key="4">
    <source>
        <dbReference type="Proteomes" id="UP000322915"/>
    </source>
</evidence>
<keyword evidence="1" id="KW-1133">Transmembrane helix</keyword>
<keyword evidence="4" id="KW-1185">Reference proteome</keyword>
<accession>A0A833AKV8</accession>
<gene>
    <name evidence="3" type="ORF">EU508_11610</name>
    <name evidence="2" type="ORF">EU509_15475</name>
</gene>
<organism evidence="3 5">
    <name type="scientific">Pseudoalteromonas fuliginea</name>
    <dbReference type="NCBI Taxonomy" id="1872678"/>
    <lineage>
        <taxon>Bacteria</taxon>
        <taxon>Pseudomonadati</taxon>
        <taxon>Pseudomonadota</taxon>
        <taxon>Gammaproteobacteria</taxon>
        <taxon>Alteromonadales</taxon>
        <taxon>Pseudoalteromonadaceae</taxon>
        <taxon>Pseudoalteromonas</taxon>
    </lineage>
</organism>
<evidence type="ECO:0000313" key="3">
    <source>
        <dbReference type="EMBL" id="KAA1159886.1"/>
    </source>
</evidence>
<keyword evidence="1" id="KW-0812">Transmembrane</keyword>